<evidence type="ECO:0000313" key="2">
    <source>
        <dbReference type="EMBL" id="CAB4673489.1"/>
    </source>
</evidence>
<organism evidence="2">
    <name type="scientific">freshwater metagenome</name>
    <dbReference type="NCBI Taxonomy" id="449393"/>
    <lineage>
        <taxon>unclassified sequences</taxon>
        <taxon>metagenomes</taxon>
        <taxon>ecological metagenomes</taxon>
    </lineage>
</organism>
<protein>
    <submittedName>
        <fullName evidence="2">Unannotated protein</fullName>
    </submittedName>
</protein>
<sequence length="564" mass="58393">MGSKWKKLRSVIAVSVLLGTTGFASSASAAVPKVGPARKITATIKSGQGLTLLVVSGTGRTLASQKLTKSTQKVSVSTPEVSKTTGITIQFVNSTGEYFGPAVLSWKGSKSSSAKTVYSRLKSSSARTIALGTLSIKKIGAAKKQGYAIASKKVSVASTSSADATDALKGRPMGVGSYGKSGKTIASSVRSSALVSNNPPTPPSPQIPEGPVAADAETLGGDKDKDGVINAFDVDDDGDAKLDAADSDTPTPQVSADDGTKDCGAIRWNIFTNYKATAGNYADTINAYASGSREATREKIASTITNSMTMVFQPITQVCGSAVVDTAIKGNNVSYAPADYELLKGKCSTGDYQWSIGAGTMCGFGGSGASYPFSRPVTFSGNDLPSGQDTFTMKVKTADGKSYEFTSSPGFVFVTHPMILSHDAGAGAQSVDYNTQNIAPIAVSSSSQLTLKILRPQRLAFDGEAADFYDLGGYRYTADIPNNVNNGPGGPGKCDASTTTDTALTSDQPINKTAPPTMTLTWNIGKCFSDRSVTWGAGKLTVDIQVEPTGPGGNSAQKLFLQLS</sequence>
<name>A0A6J6MJ87_9ZZZZ</name>
<feature type="compositionally biased region" description="Pro residues" evidence="1">
    <location>
        <begin position="199"/>
        <end position="208"/>
    </location>
</feature>
<dbReference type="AlphaFoldDB" id="A0A6J6MJ87"/>
<feature type="compositionally biased region" description="Polar residues" evidence="1">
    <location>
        <begin position="184"/>
        <end position="198"/>
    </location>
</feature>
<gene>
    <name evidence="2" type="ORF">UFOPK2295_00947</name>
</gene>
<feature type="region of interest" description="Disordered" evidence="1">
    <location>
        <begin position="160"/>
        <end position="232"/>
    </location>
</feature>
<feature type="region of interest" description="Disordered" evidence="1">
    <location>
        <begin position="239"/>
        <end position="258"/>
    </location>
</feature>
<proteinExistence type="predicted"/>
<evidence type="ECO:0000256" key="1">
    <source>
        <dbReference type="SAM" id="MobiDB-lite"/>
    </source>
</evidence>
<accession>A0A6J6MJ87</accession>
<reference evidence="2" key="1">
    <citation type="submission" date="2020-05" db="EMBL/GenBank/DDBJ databases">
        <authorList>
            <person name="Chiriac C."/>
            <person name="Salcher M."/>
            <person name="Ghai R."/>
            <person name="Kavagutti S V."/>
        </authorList>
    </citation>
    <scope>NUCLEOTIDE SEQUENCE</scope>
</reference>
<dbReference type="EMBL" id="CAEZWV010000018">
    <property type="protein sequence ID" value="CAB4673489.1"/>
    <property type="molecule type" value="Genomic_DNA"/>
</dbReference>